<protein>
    <recommendedName>
        <fullName evidence="1">HTH cro/C1-type domain-containing protein</fullName>
    </recommendedName>
</protein>
<evidence type="ECO:0000313" key="3">
    <source>
        <dbReference type="Proteomes" id="UP000053226"/>
    </source>
</evidence>
<dbReference type="EMBL" id="LGAA01000019">
    <property type="protein sequence ID" value="KPD02436.1"/>
    <property type="molecule type" value="Genomic_DNA"/>
</dbReference>
<dbReference type="SUPFAM" id="SSF47413">
    <property type="entry name" value="lambda repressor-like DNA-binding domains"/>
    <property type="match status" value="1"/>
</dbReference>
<dbReference type="InterPro" id="IPR001387">
    <property type="entry name" value="Cro/C1-type_HTH"/>
</dbReference>
<reference evidence="2 3" key="1">
    <citation type="submission" date="2015-07" db="EMBL/GenBank/DDBJ databases">
        <title>ATOL: Assembling a taxonomically balanced genome-scale reconstruction of the evolutionary history of the Enterobacteriaceae.</title>
        <authorList>
            <person name="Plunkett G.III."/>
            <person name="Neeno-Eckwall E.C."/>
            <person name="Glasner J.D."/>
            <person name="Perna N.T."/>
        </authorList>
    </citation>
    <scope>NUCLEOTIDE SEQUENCE [LARGE SCALE GENOMIC DNA]</scope>
    <source>
        <strain evidence="2 3">ATCC 35017</strain>
    </source>
</reference>
<gene>
    <name evidence="2" type="ORF">M992_2148</name>
</gene>
<feature type="domain" description="HTH cro/C1-type" evidence="1">
    <location>
        <begin position="16"/>
        <end position="70"/>
    </location>
</feature>
<dbReference type="OrthoDB" id="9797172at2"/>
<dbReference type="InterPro" id="IPR010982">
    <property type="entry name" value="Lambda_DNA-bd_dom_sf"/>
</dbReference>
<dbReference type="RefSeq" id="WP_053908598.1">
    <property type="nucleotide sequence ID" value="NZ_CAWMUS010000019.1"/>
</dbReference>
<dbReference type="SMART" id="SM00530">
    <property type="entry name" value="HTH_XRE"/>
    <property type="match status" value="1"/>
</dbReference>
<comment type="caution">
    <text evidence="2">The sequence shown here is derived from an EMBL/GenBank/DDBJ whole genome shotgun (WGS) entry which is preliminary data.</text>
</comment>
<dbReference type="AlphaFoldDB" id="A0A0N1KHK2"/>
<keyword evidence="3" id="KW-1185">Reference proteome</keyword>
<proteinExistence type="predicted"/>
<accession>A0A0N1KHK2</accession>
<evidence type="ECO:0000259" key="1">
    <source>
        <dbReference type="PROSITE" id="PS50943"/>
    </source>
</evidence>
<name>A0A0N1KHK2_9GAMM</name>
<organism evidence="2 3">
    <name type="scientific">Moellerella wisconsensis ATCC 35017</name>
    <dbReference type="NCBI Taxonomy" id="1354267"/>
    <lineage>
        <taxon>Bacteria</taxon>
        <taxon>Pseudomonadati</taxon>
        <taxon>Pseudomonadota</taxon>
        <taxon>Gammaproteobacteria</taxon>
        <taxon>Enterobacterales</taxon>
        <taxon>Morganellaceae</taxon>
        <taxon>Moellerella</taxon>
    </lineage>
</organism>
<dbReference type="GO" id="GO:0003677">
    <property type="term" value="F:DNA binding"/>
    <property type="evidence" value="ECO:0007669"/>
    <property type="project" value="InterPro"/>
</dbReference>
<dbReference type="Gene3D" id="1.10.260.40">
    <property type="entry name" value="lambda repressor-like DNA-binding domains"/>
    <property type="match status" value="1"/>
</dbReference>
<dbReference type="CDD" id="cd00093">
    <property type="entry name" value="HTH_XRE"/>
    <property type="match status" value="1"/>
</dbReference>
<sequence length="84" mass="9718">MSFTDEMLNDVASSFLKRVRKQNGITEGELAILLKISQQQVSRYENGKTKLTIGRINQYLDIFGLNWKCFANEIIKSTEQFKNN</sequence>
<dbReference type="Proteomes" id="UP000053226">
    <property type="component" value="Unassembled WGS sequence"/>
</dbReference>
<dbReference type="PROSITE" id="PS50943">
    <property type="entry name" value="HTH_CROC1"/>
    <property type="match status" value="1"/>
</dbReference>
<evidence type="ECO:0000313" key="2">
    <source>
        <dbReference type="EMBL" id="KPD02436.1"/>
    </source>
</evidence>
<dbReference type="Pfam" id="PF01381">
    <property type="entry name" value="HTH_3"/>
    <property type="match status" value="1"/>
</dbReference>